<dbReference type="PANTHER" id="PTHR12197">
    <property type="entry name" value="HISTONE-LYSINE N-METHYLTRANSFERASE SMYD"/>
    <property type="match status" value="1"/>
</dbReference>
<evidence type="ECO:0000256" key="1">
    <source>
        <dbReference type="ARBA" id="ARBA00022723"/>
    </source>
</evidence>
<dbReference type="KEGG" id="sre:PTSG_01403"/>
<keyword evidence="2 4" id="KW-0863">Zinc-finger</keyword>
<proteinExistence type="predicted"/>
<dbReference type="InterPro" id="IPR050869">
    <property type="entry name" value="H3K4_H4K5_MeTrfase"/>
</dbReference>
<dbReference type="Pfam" id="PF01753">
    <property type="entry name" value="zf-MYND"/>
    <property type="match status" value="1"/>
</dbReference>
<keyword evidence="1" id="KW-0479">Metal-binding</keyword>
<dbReference type="eggNOG" id="KOG2084">
    <property type="taxonomic scope" value="Eukaryota"/>
</dbReference>
<dbReference type="RefSeq" id="XP_004997378.1">
    <property type="nucleotide sequence ID" value="XM_004997321.1"/>
</dbReference>
<evidence type="ECO:0008006" key="10">
    <source>
        <dbReference type="Google" id="ProtNLM"/>
    </source>
</evidence>
<dbReference type="SMART" id="SM00317">
    <property type="entry name" value="SET"/>
    <property type="match status" value="1"/>
</dbReference>
<dbReference type="Proteomes" id="UP000007799">
    <property type="component" value="Unassembled WGS sequence"/>
</dbReference>
<dbReference type="OrthoDB" id="265717at2759"/>
<evidence type="ECO:0000256" key="3">
    <source>
        <dbReference type="ARBA" id="ARBA00022833"/>
    </source>
</evidence>
<evidence type="ECO:0000313" key="9">
    <source>
        <dbReference type="Proteomes" id="UP000007799"/>
    </source>
</evidence>
<organism evidence="9">
    <name type="scientific">Salpingoeca rosetta (strain ATCC 50818 / BSB-021)</name>
    <dbReference type="NCBI Taxonomy" id="946362"/>
    <lineage>
        <taxon>Eukaryota</taxon>
        <taxon>Choanoflagellata</taxon>
        <taxon>Craspedida</taxon>
        <taxon>Salpingoecidae</taxon>
        <taxon>Salpingoeca</taxon>
    </lineage>
</organism>
<evidence type="ECO:0000256" key="5">
    <source>
        <dbReference type="SAM" id="MobiDB-lite"/>
    </source>
</evidence>
<dbReference type="InterPro" id="IPR011990">
    <property type="entry name" value="TPR-like_helical_dom_sf"/>
</dbReference>
<keyword evidence="3" id="KW-0862">Zinc</keyword>
<feature type="domain" description="MYND-type" evidence="7">
    <location>
        <begin position="383"/>
        <end position="422"/>
    </location>
</feature>
<dbReference type="Pfam" id="PF00856">
    <property type="entry name" value="SET"/>
    <property type="match status" value="1"/>
</dbReference>
<evidence type="ECO:0000259" key="7">
    <source>
        <dbReference type="PROSITE" id="PS50865"/>
    </source>
</evidence>
<keyword evidence="9" id="KW-1185">Reference proteome</keyword>
<gene>
    <name evidence="8" type="ORF">PTSG_01403</name>
</gene>
<dbReference type="SUPFAM" id="SSF82199">
    <property type="entry name" value="SET domain"/>
    <property type="match status" value="1"/>
</dbReference>
<dbReference type="InterPro" id="IPR046341">
    <property type="entry name" value="SET_dom_sf"/>
</dbReference>
<dbReference type="GeneID" id="16077975"/>
<dbReference type="InterPro" id="IPR001214">
    <property type="entry name" value="SET_dom"/>
</dbReference>
<protein>
    <recommendedName>
        <fullName evidence="10">MYND-type domain-containing protein</fullName>
    </recommendedName>
</protein>
<dbReference type="AlphaFoldDB" id="F2U089"/>
<dbReference type="SUPFAM" id="SSF144232">
    <property type="entry name" value="HIT/MYND zinc finger-like"/>
    <property type="match status" value="1"/>
</dbReference>
<sequence length="431" mass="47484">MEDVVAAIAELKNVEVREIAGKRKGLVATMPIKAGTPILSEKPAVCFSAPANKKFKNAGEPNFVLAKSLLSRPDADSVGFGLLNAYMPGHDPDHPIFQDRKDILDEDAQRLFQFLHPEATAHPASDAPSQPQPTENADGVEPLSLDDLRQLLAVIHLNSFALSSERFPGMTTYGFYLRMAFCNHSCRPNACQYIDPNSTRARLNSPSIVLRAVSDIAEGEEVCISYIELMDTTPERREALQELYYFTCQCPRCERALPLHLPSSSPSAEKKTKADDATATATAGDGEEEGSLALETRVVEEFRATLQAANDKAKAKDMKGSMLAWGRCAELGERIYPSNWPTMATLYKHAHTAAKAAGANPFVLEAWKQRFNEARRKCRGPQCAACNCFLTGPLLCGRCRQVAYCSSECQRQHWKAAHKRECKPPAKVPDN</sequence>
<accession>F2U089</accession>
<evidence type="ECO:0000256" key="2">
    <source>
        <dbReference type="ARBA" id="ARBA00022771"/>
    </source>
</evidence>
<evidence type="ECO:0000256" key="4">
    <source>
        <dbReference type="PROSITE-ProRule" id="PRU00134"/>
    </source>
</evidence>
<dbReference type="STRING" id="946362.F2U089"/>
<evidence type="ECO:0000313" key="8">
    <source>
        <dbReference type="EMBL" id="EGD80817.1"/>
    </source>
</evidence>
<dbReference type="PROSITE" id="PS50865">
    <property type="entry name" value="ZF_MYND_2"/>
    <property type="match status" value="1"/>
</dbReference>
<dbReference type="CDD" id="cd20071">
    <property type="entry name" value="SET_SMYD"/>
    <property type="match status" value="1"/>
</dbReference>
<reference evidence="8" key="1">
    <citation type="submission" date="2009-08" db="EMBL/GenBank/DDBJ databases">
        <title>Annotation of Salpingoeca rosetta.</title>
        <authorList>
            <consortium name="The Broad Institute Genome Sequencing Platform"/>
            <person name="Russ C."/>
            <person name="Cuomo C."/>
            <person name="Burger G."/>
            <person name="Gray M.W."/>
            <person name="Holland P.W.H."/>
            <person name="King N."/>
            <person name="Lang F.B.F."/>
            <person name="Roger A.J."/>
            <person name="Ruiz-Trillo I."/>
            <person name="Young S.K."/>
            <person name="Zeng Q."/>
            <person name="Gargeya S."/>
            <person name="Alvarado L."/>
            <person name="Berlin A."/>
            <person name="Chapman S.B."/>
            <person name="Chen Z."/>
            <person name="Freedman E."/>
            <person name="Gellesch M."/>
            <person name="Goldberg J."/>
            <person name="Griggs A."/>
            <person name="Gujja S."/>
            <person name="Heilman E."/>
            <person name="Heiman D."/>
            <person name="Howarth C."/>
            <person name="Mehta T."/>
            <person name="Neiman D."/>
            <person name="Pearson M."/>
            <person name="Roberts A."/>
            <person name="Saif S."/>
            <person name="Shea T."/>
            <person name="Shenoy N."/>
            <person name="Sisk P."/>
            <person name="Stolte C."/>
            <person name="Sykes S."/>
            <person name="White J."/>
            <person name="Yandava C."/>
            <person name="Haas B."/>
            <person name="Nusbaum C."/>
            <person name="Birren B."/>
        </authorList>
    </citation>
    <scope>NUCLEOTIDE SEQUENCE [LARGE SCALE GENOMIC DNA]</scope>
    <source>
        <strain evidence="8">ATCC 50818</strain>
    </source>
</reference>
<dbReference type="Gene3D" id="2.170.270.10">
    <property type="entry name" value="SET domain"/>
    <property type="match status" value="1"/>
</dbReference>
<dbReference type="PROSITE" id="PS50280">
    <property type="entry name" value="SET"/>
    <property type="match status" value="1"/>
</dbReference>
<dbReference type="OMA" id="CIRCTEE"/>
<feature type="region of interest" description="Disordered" evidence="5">
    <location>
        <begin position="121"/>
        <end position="141"/>
    </location>
</feature>
<dbReference type="InterPro" id="IPR002893">
    <property type="entry name" value="Znf_MYND"/>
</dbReference>
<dbReference type="Gene3D" id="1.25.40.10">
    <property type="entry name" value="Tetratricopeptide repeat domain"/>
    <property type="match status" value="1"/>
</dbReference>
<feature type="region of interest" description="Disordered" evidence="5">
    <location>
        <begin position="261"/>
        <end position="292"/>
    </location>
</feature>
<dbReference type="InParanoid" id="F2U089"/>
<evidence type="ECO:0000259" key="6">
    <source>
        <dbReference type="PROSITE" id="PS50280"/>
    </source>
</evidence>
<dbReference type="GO" id="GO:0008270">
    <property type="term" value="F:zinc ion binding"/>
    <property type="evidence" value="ECO:0007669"/>
    <property type="project" value="UniProtKB-KW"/>
</dbReference>
<dbReference type="EMBL" id="GL832958">
    <property type="protein sequence ID" value="EGD80817.1"/>
    <property type="molecule type" value="Genomic_DNA"/>
</dbReference>
<name>F2U089_SALR5</name>
<dbReference type="Gene3D" id="6.10.140.2220">
    <property type="match status" value="1"/>
</dbReference>
<feature type="domain" description="SET" evidence="6">
    <location>
        <begin position="12"/>
        <end position="227"/>
    </location>
</feature>